<dbReference type="EMBL" id="BK014655">
    <property type="protein sequence ID" value="DAD66257.1"/>
    <property type="molecule type" value="Genomic_DNA"/>
</dbReference>
<organism evidence="1">
    <name type="scientific">Siphoviridae sp. ctjfQ5</name>
    <dbReference type="NCBI Taxonomy" id="2823594"/>
    <lineage>
        <taxon>Viruses</taxon>
        <taxon>Duplodnaviria</taxon>
        <taxon>Heunggongvirae</taxon>
        <taxon>Uroviricota</taxon>
        <taxon>Caudoviricetes</taxon>
    </lineage>
</organism>
<evidence type="ECO:0000313" key="1">
    <source>
        <dbReference type="EMBL" id="DAD66257.1"/>
    </source>
</evidence>
<sequence length="96" mass="10775">MARTKTVVVNDVEYQLQSVNFTWYSNLTDLYINPTNGRKNTAKYADALIKGCVTAPAEVAKAGLKYFDEQDDLATPGELVREIESFLSERTKPQGR</sequence>
<accession>A0A8S5L8Q0</accession>
<reference evidence="1" key="1">
    <citation type="journal article" date="2021" name="Proc. Natl. Acad. Sci. U.S.A.">
        <title>A Catalog of Tens of Thousands of Viruses from Human Metagenomes Reveals Hidden Associations with Chronic Diseases.</title>
        <authorList>
            <person name="Tisza M.J."/>
            <person name="Buck C.B."/>
        </authorList>
    </citation>
    <scope>NUCLEOTIDE SEQUENCE</scope>
    <source>
        <strain evidence="1">CtjfQ5</strain>
    </source>
</reference>
<protein>
    <submittedName>
        <fullName evidence="1">Uncharacterized protein</fullName>
    </submittedName>
</protein>
<proteinExistence type="predicted"/>
<name>A0A8S5L8Q0_9CAUD</name>